<gene>
    <name evidence="2" type="ORF">MARLIPOL_06969</name>
</gene>
<dbReference type="AlphaFoldDB" id="R8B1L1"/>
<keyword evidence="3" id="KW-1185">Reference proteome</keyword>
<dbReference type="EMBL" id="ASAD01000010">
    <property type="protein sequence ID" value="EON92473.1"/>
    <property type="molecule type" value="Genomic_DNA"/>
</dbReference>
<feature type="chain" id="PRO_5004462429" evidence="1">
    <location>
        <begin position="20"/>
        <end position="78"/>
    </location>
</feature>
<dbReference type="HOGENOM" id="CLU_171663_0_0_6"/>
<proteinExistence type="predicted"/>
<sequence>MRYIAALLFGLFLAGTVAASQCPALVAKVDSQLESAQLDSATASNIKALRDQGQTLHEQGKHGESVRVLKEALSMFPE</sequence>
<protein>
    <submittedName>
        <fullName evidence="2">Uncharacterized protein</fullName>
    </submittedName>
</protein>
<evidence type="ECO:0000313" key="3">
    <source>
        <dbReference type="Proteomes" id="UP000016540"/>
    </source>
</evidence>
<organism evidence="2 3">
    <name type="scientific">Marinobacter lipolyticus SM19</name>
    <dbReference type="NCBI Taxonomy" id="1318628"/>
    <lineage>
        <taxon>Bacteria</taxon>
        <taxon>Pseudomonadati</taxon>
        <taxon>Pseudomonadota</taxon>
        <taxon>Gammaproteobacteria</taxon>
        <taxon>Pseudomonadales</taxon>
        <taxon>Marinobacteraceae</taxon>
        <taxon>Marinobacter</taxon>
    </lineage>
</organism>
<evidence type="ECO:0000256" key="1">
    <source>
        <dbReference type="SAM" id="SignalP"/>
    </source>
</evidence>
<accession>R8B1L1</accession>
<dbReference type="RefSeq" id="WP_012137399.1">
    <property type="nucleotide sequence ID" value="NZ_KE007317.1"/>
</dbReference>
<reference evidence="2 3" key="1">
    <citation type="journal article" date="2013" name="Genome Announc.">
        <title>Draft Genome Sequence of the Moderately Halophilic Bacterium Marinobacter lipolyticus Strain SM19.</title>
        <authorList>
            <person name="Papke R.T."/>
            <person name="de la Haba R.R."/>
            <person name="Infante-Dominguez C."/>
            <person name="Perez D."/>
            <person name="Sanchez-Porro C."/>
            <person name="Lapierre P."/>
            <person name="Ventosa A."/>
        </authorList>
    </citation>
    <scope>NUCLEOTIDE SEQUENCE [LARGE SCALE GENOMIC DNA]</scope>
    <source>
        <strain evidence="2 3">SM19</strain>
    </source>
</reference>
<dbReference type="Proteomes" id="UP000016540">
    <property type="component" value="Unassembled WGS sequence"/>
</dbReference>
<comment type="caution">
    <text evidence="2">The sequence shown here is derived from an EMBL/GenBank/DDBJ whole genome shotgun (WGS) entry which is preliminary data.</text>
</comment>
<dbReference type="PROSITE" id="PS50293">
    <property type="entry name" value="TPR_REGION"/>
    <property type="match status" value="1"/>
</dbReference>
<dbReference type="OrthoDB" id="8480939at2"/>
<name>R8B1L1_9GAMM</name>
<keyword evidence="1" id="KW-0732">Signal</keyword>
<dbReference type="PATRIC" id="fig|1318628.3.peg.1394"/>
<feature type="signal peptide" evidence="1">
    <location>
        <begin position="1"/>
        <end position="19"/>
    </location>
</feature>
<evidence type="ECO:0000313" key="2">
    <source>
        <dbReference type="EMBL" id="EON92473.1"/>
    </source>
</evidence>